<protein>
    <submittedName>
        <fullName evidence="2">Uncharacterized protein</fullName>
    </submittedName>
</protein>
<dbReference type="EMBL" id="LOPV01000715">
    <property type="protein sequence ID" value="KTG07551.1"/>
    <property type="molecule type" value="Genomic_DNA"/>
</dbReference>
<gene>
    <name evidence="2" type="ORF">AUR66_05055</name>
</gene>
<feature type="transmembrane region" description="Helical" evidence="1">
    <location>
        <begin position="127"/>
        <end position="148"/>
    </location>
</feature>
<sequence length="182" mass="20041">MAVEQQTLMRFLQLIILTITALIYIGQSILRGKLDSNDGSPFPEDDLKEAGGLFLTGLIFITISGVASSIYLIPMLAFKEATTLQFWLVNSEILPNATKPIYLLFMSSGLAVITYRSALGKSKERASVYIGIVLLFWLHAAFSTAVAYSDWVPLFITGTFALGVSLFFIALVRLSFPVFSKL</sequence>
<dbReference type="RefSeq" id="WP_058573876.1">
    <property type="nucleotide sequence ID" value="NZ_LOPV01000715.1"/>
</dbReference>
<reference evidence="2 3" key="1">
    <citation type="submission" date="2015-12" db="EMBL/GenBank/DDBJ databases">
        <title>Haloferax profundi sp. nov. isolated from the Discovery deep brine-seawater interface in the Red Sea.</title>
        <authorList>
            <person name="Zhang G."/>
            <person name="Stingl U."/>
            <person name="Rashid M."/>
        </authorList>
    </citation>
    <scope>NUCLEOTIDE SEQUENCE [LARGE SCALE GENOMIC DNA]</scope>
    <source>
        <strain evidence="2 3">SB29</strain>
    </source>
</reference>
<organism evidence="2 3">
    <name type="scientific">Haloferax profundi</name>
    <dbReference type="NCBI Taxonomy" id="1544718"/>
    <lineage>
        <taxon>Archaea</taxon>
        <taxon>Methanobacteriati</taxon>
        <taxon>Methanobacteriota</taxon>
        <taxon>Stenosarchaea group</taxon>
        <taxon>Halobacteria</taxon>
        <taxon>Halobacteriales</taxon>
        <taxon>Haloferacaceae</taxon>
        <taxon>Haloferax</taxon>
    </lineage>
</organism>
<keyword evidence="1" id="KW-1133">Transmembrane helix</keyword>
<feature type="transmembrane region" description="Helical" evidence="1">
    <location>
        <begin position="12"/>
        <end position="30"/>
    </location>
</feature>
<dbReference type="Proteomes" id="UP000053157">
    <property type="component" value="Unassembled WGS sequence"/>
</dbReference>
<evidence type="ECO:0000313" key="3">
    <source>
        <dbReference type="Proteomes" id="UP000053157"/>
    </source>
</evidence>
<feature type="transmembrane region" description="Helical" evidence="1">
    <location>
        <begin position="154"/>
        <end position="176"/>
    </location>
</feature>
<comment type="caution">
    <text evidence="2">The sequence shown here is derived from an EMBL/GenBank/DDBJ whole genome shotgun (WGS) entry which is preliminary data.</text>
</comment>
<accession>A0A0W1R2N9</accession>
<keyword evidence="3" id="KW-1185">Reference proteome</keyword>
<name>A0A0W1R2N9_9EURY</name>
<dbReference type="OrthoDB" id="385953at2157"/>
<evidence type="ECO:0000313" key="2">
    <source>
        <dbReference type="EMBL" id="KTG07551.1"/>
    </source>
</evidence>
<feature type="transmembrane region" description="Helical" evidence="1">
    <location>
        <begin position="51"/>
        <end position="77"/>
    </location>
</feature>
<proteinExistence type="predicted"/>
<dbReference type="AlphaFoldDB" id="A0A0W1R2N9"/>
<keyword evidence="1" id="KW-0472">Membrane</keyword>
<keyword evidence="1" id="KW-0812">Transmembrane</keyword>
<evidence type="ECO:0000256" key="1">
    <source>
        <dbReference type="SAM" id="Phobius"/>
    </source>
</evidence>